<gene>
    <name evidence="2" type="ordered locus">Rfer_2226</name>
</gene>
<name>Q21WA4_ALBFT</name>
<keyword evidence="3" id="KW-1185">Reference proteome</keyword>
<dbReference type="RefSeq" id="WP_011464517.1">
    <property type="nucleotide sequence ID" value="NC_007908.1"/>
</dbReference>
<dbReference type="OrthoDB" id="571052at2"/>
<dbReference type="AlphaFoldDB" id="Q21WA4"/>
<evidence type="ECO:0000259" key="1">
    <source>
        <dbReference type="PROSITE" id="PS50933"/>
    </source>
</evidence>
<reference evidence="3" key="1">
    <citation type="submission" date="2006-02" db="EMBL/GenBank/DDBJ databases">
        <title>Complete sequence of chromosome of Rhodoferax ferrireducens DSM 15236.</title>
        <authorList>
            <person name="Copeland A."/>
            <person name="Lucas S."/>
            <person name="Lapidus A."/>
            <person name="Barry K."/>
            <person name="Detter J.C."/>
            <person name="Glavina del Rio T."/>
            <person name="Hammon N."/>
            <person name="Israni S."/>
            <person name="Pitluck S."/>
            <person name="Brettin T."/>
            <person name="Bruce D."/>
            <person name="Han C."/>
            <person name="Tapia R."/>
            <person name="Gilna P."/>
            <person name="Kiss H."/>
            <person name="Schmutz J."/>
            <person name="Larimer F."/>
            <person name="Land M."/>
            <person name="Kyrpides N."/>
            <person name="Ivanova N."/>
            <person name="Richardson P."/>
        </authorList>
    </citation>
    <scope>NUCLEOTIDE SEQUENCE [LARGE SCALE GENOMIC DNA]</scope>
    <source>
        <strain evidence="3">ATCC BAA-621 / DSM 15236 / T118</strain>
    </source>
</reference>
<dbReference type="eggNOG" id="COG2335">
    <property type="taxonomic scope" value="Bacteria"/>
</dbReference>
<dbReference type="SMART" id="SM00754">
    <property type="entry name" value="CHRD"/>
    <property type="match status" value="1"/>
</dbReference>
<accession>Q21WA4</accession>
<sequence>MRFHLALRHTFALTGLALGLADCSVAPPDPNAHLATFSTQMTGMNVVPPVATAATGRVDAVLNKNTRLFRWKMSFAGLSGPATAGHFHGPALIGANARVALPLHTPVSSPQEGHATLTPAQAADLLAGKWYANIHTAAHPAGEIRGQMILRD</sequence>
<dbReference type="STRING" id="338969.Rfer_2226"/>
<dbReference type="InterPro" id="IPR010895">
    <property type="entry name" value="CHRD"/>
</dbReference>
<dbReference type="HOGENOM" id="CLU_107551_1_0_4"/>
<evidence type="ECO:0000313" key="3">
    <source>
        <dbReference type="Proteomes" id="UP000008332"/>
    </source>
</evidence>
<dbReference type="PROSITE" id="PS50933">
    <property type="entry name" value="CHRD"/>
    <property type="match status" value="1"/>
</dbReference>
<protein>
    <submittedName>
        <fullName evidence="2">CHRD</fullName>
    </submittedName>
</protein>
<dbReference type="KEGG" id="rfr:Rfer_2226"/>
<proteinExistence type="predicted"/>
<feature type="domain" description="CHRD" evidence="1">
    <location>
        <begin position="33"/>
        <end position="152"/>
    </location>
</feature>
<dbReference type="Pfam" id="PF07452">
    <property type="entry name" value="CHRD"/>
    <property type="match status" value="1"/>
</dbReference>
<evidence type="ECO:0000313" key="2">
    <source>
        <dbReference type="EMBL" id="ABD69949.1"/>
    </source>
</evidence>
<dbReference type="EMBL" id="CP000267">
    <property type="protein sequence ID" value="ABD69949.1"/>
    <property type="molecule type" value="Genomic_DNA"/>
</dbReference>
<dbReference type="Proteomes" id="UP000008332">
    <property type="component" value="Chromosome"/>
</dbReference>
<organism evidence="2 3">
    <name type="scientific">Albidiferax ferrireducens (strain ATCC BAA-621 / DSM 15236 / T118)</name>
    <name type="common">Rhodoferax ferrireducens</name>
    <dbReference type="NCBI Taxonomy" id="338969"/>
    <lineage>
        <taxon>Bacteria</taxon>
        <taxon>Pseudomonadati</taxon>
        <taxon>Pseudomonadota</taxon>
        <taxon>Betaproteobacteria</taxon>
        <taxon>Burkholderiales</taxon>
        <taxon>Comamonadaceae</taxon>
        <taxon>Rhodoferax</taxon>
    </lineage>
</organism>